<dbReference type="Pfam" id="PF00425">
    <property type="entry name" value="Chorismate_bind"/>
    <property type="match status" value="1"/>
</dbReference>
<dbReference type="Proteomes" id="UP000422108">
    <property type="component" value="Chromosome"/>
</dbReference>
<dbReference type="GO" id="GO:0009396">
    <property type="term" value="P:folic acid-containing compound biosynthetic process"/>
    <property type="evidence" value="ECO:0007669"/>
    <property type="project" value="InterPro"/>
</dbReference>
<dbReference type="InterPro" id="IPR043132">
    <property type="entry name" value="BCAT-like_C"/>
</dbReference>
<dbReference type="InterPro" id="IPR005801">
    <property type="entry name" value="ADC_synthase"/>
</dbReference>
<dbReference type="PANTHER" id="PTHR11236:SF50">
    <property type="entry name" value="AMINODEOXYCHORISMATE SYNTHASE COMPONENT 1"/>
    <property type="match status" value="1"/>
</dbReference>
<evidence type="ECO:0000313" key="6">
    <source>
        <dbReference type="Proteomes" id="UP000422108"/>
    </source>
</evidence>
<sequence length="751" mass="81979">MASTDLWLPEITGVCTRPLDLEEPFHALAARFAHEPGCVVLLSGGPLDSARYHLLAIRPWLELSGRTGGSTITIDGTARDDSREPLDLLDVVLKRCHLEIGETTDPIRAGLFGYLAYDLKDSLEHLPRTAVDDLGLPHLLLYAPALIVVHDKVDGRTMLYAPIRQDLGIDAAEGRIEDFLDDIGGPAPVPGGFSGTGKAFTSNFSREAYEAAVEQIRDYIAAGDVYQVNLSQRFEMGFAGDTYSLFSTLYQMNPAPFFAYVNAGDHQIVSTSPERFLQQCGRRVETRPIKGTRPRGQTPEADRQMQVALSESPKDDAELSMIVDLMRNDIGRVCSGGSVVVSQHKRMEAYRNVYHLVSVVEGTLAEGRGAVDLIRATFPGGSITGCPKIRCMEIIDELESRRRHVYTGSIGYISFHDTMDLSIAIRTATVADKRILFSVGGGIVFDSDPADEFVETLHKGETLMQVFRGADKAAVVEKDGGPWAWMDGRIISQAEAMVPATDLGLQYGFGFFETIRVEKGAACRLAAHLERFNRSWTALFGSLPPDLTWEDIITQVVTKNSLEKGAAAVKLLATRGDTAASRFNGTLLVTARPYVHRLTALGRVGLNLITYPAPRLTHLADHKTLNYLFYYLAGAWAREKGADEAVVLNPDGSLSETNTASILVVSGKTVLRPRSPHALPGVMQAAVCRWFAENGFSLADQAITPQSLADADTVLLTNALMGPVPALSLDGRPLHVEHRLCEQLAQWFSGL</sequence>
<dbReference type="InterPro" id="IPR005802">
    <property type="entry name" value="ADC_synth_comp_1"/>
</dbReference>
<dbReference type="InterPro" id="IPR006805">
    <property type="entry name" value="Anth_synth_I_N"/>
</dbReference>
<evidence type="ECO:0000256" key="2">
    <source>
        <dbReference type="ARBA" id="ARBA00022679"/>
    </source>
</evidence>
<evidence type="ECO:0000259" key="3">
    <source>
        <dbReference type="Pfam" id="PF00425"/>
    </source>
</evidence>
<dbReference type="EC" id="2.6.1.85" evidence="1"/>
<dbReference type="InterPro" id="IPR043131">
    <property type="entry name" value="BCAT-like_N"/>
</dbReference>
<dbReference type="InterPro" id="IPR015890">
    <property type="entry name" value="Chorismate_C"/>
</dbReference>
<dbReference type="CDD" id="cd00449">
    <property type="entry name" value="PLPDE_IV"/>
    <property type="match status" value="1"/>
</dbReference>
<dbReference type="Pfam" id="PF01063">
    <property type="entry name" value="Aminotran_4"/>
    <property type="match status" value="1"/>
</dbReference>
<evidence type="ECO:0000256" key="1">
    <source>
        <dbReference type="ARBA" id="ARBA00013139"/>
    </source>
</evidence>
<dbReference type="InterPro" id="IPR036038">
    <property type="entry name" value="Aminotransferase-like"/>
</dbReference>
<dbReference type="GO" id="GO:0000162">
    <property type="term" value="P:L-tryptophan biosynthetic process"/>
    <property type="evidence" value="ECO:0007669"/>
    <property type="project" value="TreeGrafter"/>
</dbReference>
<dbReference type="AlphaFoldDB" id="A0A5K8ACV7"/>
<dbReference type="PANTHER" id="PTHR11236">
    <property type="entry name" value="AMINOBENZOATE/ANTHRANILATE SYNTHASE"/>
    <property type="match status" value="1"/>
</dbReference>
<evidence type="ECO:0000313" key="5">
    <source>
        <dbReference type="EMBL" id="BBO90455.1"/>
    </source>
</evidence>
<dbReference type="SUPFAM" id="SSF56752">
    <property type="entry name" value="D-aminoacid aminotransferase-like PLP-dependent enzymes"/>
    <property type="match status" value="1"/>
</dbReference>
<dbReference type="Gene3D" id="3.60.120.10">
    <property type="entry name" value="Anthranilate synthase"/>
    <property type="match status" value="1"/>
</dbReference>
<gene>
    <name evidence="5" type="ORF">DSCOOX_36350</name>
</gene>
<dbReference type="InterPro" id="IPR001544">
    <property type="entry name" value="Aminotrans_IV"/>
</dbReference>
<dbReference type="RefSeq" id="WP_155311514.1">
    <property type="nucleotide sequence ID" value="NZ_AP021879.1"/>
</dbReference>
<accession>A0A5K8ACV7</accession>
<dbReference type="SUPFAM" id="SSF56322">
    <property type="entry name" value="ADC synthase"/>
    <property type="match status" value="1"/>
</dbReference>
<dbReference type="Gene3D" id="3.20.10.10">
    <property type="entry name" value="D-amino Acid Aminotransferase, subunit A, domain 2"/>
    <property type="match status" value="1"/>
</dbReference>
<protein>
    <recommendedName>
        <fullName evidence="1">aminodeoxychorismate synthase</fullName>
        <ecNumber evidence="1">2.6.1.85</ecNumber>
    </recommendedName>
</protein>
<keyword evidence="6" id="KW-1185">Reference proteome</keyword>
<dbReference type="NCBIfam" id="TIGR00553">
    <property type="entry name" value="pabB"/>
    <property type="match status" value="1"/>
</dbReference>
<keyword evidence="2" id="KW-0808">Transferase</keyword>
<dbReference type="Pfam" id="PF04715">
    <property type="entry name" value="Anth_synt_I_N"/>
    <property type="match status" value="1"/>
</dbReference>
<organism evidence="5 6">
    <name type="scientific">Desulfosarcina ovata subsp. ovata</name>
    <dbReference type="NCBI Taxonomy" id="2752305"/>
    <lineage>
        <taxon>Bacteria</taxon>
        <taxon>Pseudomonadati</taxon>
        <taxon>Thermodesulfobacteriota</taxon>
        <taxon>Desulfobacteria</taxon>
        <taxon>Desulfobacterales</taxon>
        <taxon>Desulfosarcinaceae</taxon>
        <taxon>Desulfosarcina</taxon>
    </lineage>
</organism>
<feature type="domain" description="Anthranilate synthase component I N-terminal" evidence="4">
    <location>
        <begin position="26"/>
        <end position="158"/>
    </location>
</feature>
<name>A0A5K8ACV7_9BACT</name>
<reference evidence="5 6" key="1">
    <citation type="submission" date="2019-11" db="EMBL/GenBank/DDBJ databases">
        <title>Comparative genomics of hydrocarbon-degrading Desulfosarcina strains.</title>
        <authorList>
            <person name="Watanabe M."/>
            <person name="Kojima H."/>
            <person name="Fukui M."/>
        </authorList>
    </citation>
    <scope>NUCLEOTIDE SEQUENCE [LARGE SCALE GENOMIC DNA]</scope>
    <source>
        <strain evidence="6">oXyS1</strain>
    </source>
</reference>
<evidence type="ECO:0000259" key="4">
    <source>
        <dbReference type="Pfam" id="PF04715"/>
    </source>
</evidence>
<dbReference type="Gene3D" id="3.30.470.10">
    <property type="match status" value="1"/>
</dbReference>
<proteinExistence type="predicted"/>
<dbReference type="InterPro" id="IPR019999">
    <property type="entry name" value="Anth_synth_I-like"/>
</dbReference>
<dbReference type="EMBL" id="AP021879">
    <property type="protein sequence ID" value="BBO90455.1"/>
    <property type="molecule type" value="Genomic_DNA"/>
</dbReference>
<feature type="domain" description="Chorismate-utilising enzyme C-terminal" evidence="3">
    <location>
        <begin position="206"/>
        <end position="459"/>
    </location>
</feature>
<dbReference type="GO" id="GO:0046820">
    <property type="term" value="F:4-amino-4-deoxychorismate synthase activity"/>
    <property type="evidence" value="ECO:0007669"/>
    <property type="project" value="UniProtKB-EC"/>
</dbReference>